<gene>
    <name evidence="4" type="ordered locus">Tter_0110</name>
</gene>
<dbReference type="KEGG" id="ttr:Tter_0110"/>
<dbReference type="AlphaFoldDB" id="D1CDM6"/>
<dbReference type="OrthoDB" id="9794178at2"/>
<evidence type="ECO:0000256" key="2">
    <source>
        <dbReference type="ARBA" id="ARBA00023004"/>
    </source>
</evidence>
<dbReference type="InterPro" id="IPR038492">
    <property type="entry name" value="GBBH-like_N_sf"/>
</dbReference>
<accession>D1CDM6</accession>
<protein>
    <recommendedName>
        <fullName evidence="3">Gamma-butyrobetaine hydroxylase-like N-terminal domain-containing protein</fullName>
    </recommendedName>
</protein>
<keyword evidence="2" id="KW-0408">Iron</keyword>
<dbReference type="STRING" id="525904.Tter_0110"/>
<dbReference type="PANTHER" id="PTHR35303">
    <property type="entry name" value="OS02G0197800 PROTEIN"/>
    <property type="match status" value="1"/>
</dbReference>
<dbReference type="Pfam" id="PF06155">
    <property type="entry name" value="GBBH-like_N"/>
    <property type="match status" value="1"/>
</dbReference>
<name>D1CDM6_THET1</name>
<dbReference type="Proteomes" id="UP000000323">
    <property type="component" value="Chromosome 1"/>
</dbReference>
<evidence type="ECO:0000259" key="3">
    <source>
        <dbReference type="Pfam" id="PF06155"/>
    </source>
</evidence>
<dbReference type="eggNOG" id="COG3536">
    <property type="taxonomic scope" value="Bacteria"/>
</dbReference>
<dbReference type="EMBL" id="CP001825">
    <property type="protein sequence ID" value="ACZ41032.1"/>
    <property type="molecule type" value="Genomic_DNA"/>
</dbReference>
<reference evidence="5" key="1">
    <citation type="journal article" date="2010" name="Stand. Genomic Sci.">
        <title>Complete genome sequence of 'Thermobaculum terrenum' type strain (YNP1).</title>
        <authorList>
            <person name="Kiss H."/>
            <person name="Cleland D."/>
            <person name="Lapidus A."/>
            <person name="Lucas S."/>
            <person name="Glavina Del Rio T."/>
            <person name="Nolan M."/>
            <person name="Tice H."/>
            <person name="Han C."/>
            <person name="Goodwin L."/>
            <person name="Pitluck S."/>
            <person name="Liolios K."/>
            <person name="Ivanova N."/>
            <person name="Mavromatis K."/>
            <person name="Ovchinnikova G."/>
            <person name="Pati A."/>
            <person name="Chen A."/>
            <person name="Palaniappan K."/>
            <person name="Land M."/>
            <person name="Hauser L."/>
            <person name="Chang Y."/>
            <person name="Jeffries C."/>
            <person name="Lu M."/>
            <person name="Brettin T."/>
            <person name="Detter J."/>
            <person name="Goker M."/>
            <person name="Tindall B."/>
            <person name="Beck B."/>
            <person name="McDermott T."/>
            <person name="Woyke T."/>
            <person name="Bristow J."/>
            <person name="Eisen J."/>
            <person name="Markowitz V."/>
            <person name="Hugenholtz P."/>
            <person name="Kyrpides N."/>
            <person name="Klenk H."/>
            <person name="Cheng J."/>
        </authorList>
    </citation>
    <scope>NUCLEOTIDE SEQUENCE [LARGE SCALE GENOMIC DNA]</scope>
    <source>
        <strain evidence="5">ATCC BAA-798 / YNP1</strain>
    </source>
</reference>
<dbReference type="HOGENOM" id="CLU_117841_2_1_0"/>
<dbReference type="Gene3D" id="3.30.2020.30">
    <property type="match status" value="1"/>
</dbReference>
<evidence type="ECO:0000313" key="4">
    <source>
        <dbReference type="EMBL" id="ACZ41032.1"/>
    </source>
</evidence>
<evidence type="ECO:0000313" key="5">
    <source>
        <dbReference type="Proteomes" id="UP000000323"/>
    </source>
</evidence>
<dbReference type="RefSeq" id="WP_012874067.1">
    <property type="nucleotide sequence ID" value="NC_013525.1"/>
</dbReference>
<sequence>MEVIEPVDIRLSNDGKSLEIEWTDGHVTTTDLRTLRWNCPCAICSGEMGSKGLLSQVKELPDDEYILEGVQPVGRYALQLVWKSGHDSGIYTYELLRDLCQCPEHATS</sequence>
<keyword evidence="5" id="KW-1185">Reference proteome</keyword>
<organism evidence="4 5">
    <name type="scientific">Thermobaculum terrenum (strain ATCC BAA-798 / CCMEE 7001 / YNP1)</name>
    <dbReference type="NCBI Taxonomy" id="525904"/>
    <lineage>
        <taxon>Bacteria</taxon>
        <taxon>Bacillati</taxon>
        <taxon>Chloroflexota</taxon>
        <taxon>Chloroflexia</taxon>
        <taxon>Candidatus Thermobaculales</taxon>
        <taxon>Candidatus Thermobaculaceae</taxon>
        <taxon>Thermobaculum</taxon>
    </lineage>
</organism>
<proteinExistence type="predicted"/>
<keyword evidence="1" id="KW-0479">Metal-binding</keyword>
<evidence type="ECO:0000256" key="1">
    <source>
        <dbReference type="ARBA" id="ARBA00022723"/>
    </source>
</evidence>
<dbReference type="InterPro" id="IPR010376">
    <property type="entry name" value="GBBH-like_N"/>
</dbReference>
<dbReference type="GO" id="GO:0046872">
    <property type="term" value="F:metal ion binding"/>
    <property type="evidence" value="ECO:0007669"/>
    <property type="project" value="UniProtKB-KW"/>
</dbReference>
<feature type="domain" description="Gamma-butyrobetaine hydroxylase-like N-terminal" evidence="3">
    <location>
        <begin position="9"/>
        <end position="97"/>
    </location>
</feature>